<keyword evidence="4" id="KW-0862">Zinc</keyword>
<feature type="domain" description="C2H2-type" evidence="8">
    <location>
        <begin position="197"/>
        <end position="224"/>
    </location>
</feature>
<keyword evidence="2" id="KW-0677">Repeat</keyword>
<dbReference type="PANTHER" id="PTHR24388">
    <property type="entry name" value="ZINC FINGER PROTEIN"/>
    <property type="match status" value="1"/>
</dbReference>
<dbReference type="GO" id="GO:0008270">
    <property type="term" value="F:zinc ion binding"/>
    <property type="evidence" value="ECO:0007669"/>
    <property type="project" value="UniProtKB-KW"/>
</dbReference>
<accession>A0ABD0K1Y5</accession>
<keyword evidence="5" id="KW-0539">Nucleus</keyword>
<protein>
    <recommendedName>
        <fullName evidence="8">C2H2-type domain-containing protein</fullName>
    </recommendedName>
</protein>
<dbReference type="Pfam" id="PF00096">
    <property type="entry name" value="zf-C2H2"/>
    <property type="match status" value="1"/>
</dbReference>
<dbReference type="EMBL" id="JACVVK020000265">
    <property type="protein sequence ID" value="KAK7481234.1"/>
    <property type="molecule type" value="Genomic_DNA"/>
</dbReference>
<dbReference type="InterPro" id="IPR036236">
    <property type="entry name" value="Znf_C2H2_sf"/>
</dbReference>
<dbReference type="PROSITE" id="PS00028">
    <property type="entry name" value="ZINC_FINGER_C2H2_1"/>
    <property type="match status" value="2"/>
</dbReference>
<dbReference type="InterPro" id="IPR013087">
    <property type="entry name" value="Znf_C2H2_type"/>
</dbReference>
<dbReference type="PROSITE" id="PS50157">
    <property type="entry name" value="ZINC_FINGER_C2H2_2"/>
    <property type="match status" value="4"/>
</dbReference>
<sequence>MAQENRSRVRVITVVADASGSATLLPRLFPKPRPQVARFRSLIPADSTSFTGPSSDFTGPSSQAGRGAGVSARPGQGRHTCRSCGKSYTHKQNMLRHRRICEGTCHLRCESCGREFHRRDLYSDHLRVAHVHFEEVPFRRGPTRYGAESQRHRQANPPTNPTRVVEFAKDMTLSSQLTAPEVFNLEVGQDERLGDRHVCRNCGKTYAHGHSMLRHRRHCEGTYHLKCDACGRLFHRRDLFSDHLKVVHGIQDKKRPYEFHTK</sequence>
<evidence type="ECO:0000256" key="6">
    <source>
        <dbReference type="PROSITE-ProRule" id="PRU00042"/>
    </source>
</evidence>
<dbReference type="PANTHER" id="PTHR24388:SF53">
    <property type="entry name" value="CHORION TRANSCRIPTION FACTOR CF2-RELATED"/>
    <property type="match status" value="1"/>
</dbReference>
<dbReference type="SMART" id="SM00355">
    <property type="entry name" value="ZnF_C2H2"/>
    <property type="match status" value="4"/>
</dbReference>
<organism evidence="9 10">
    <name type="scientific">Batillaria attramentaria</name>
    <dbReference type="NCBI Taxonomy" id="370345"/>
    <lineage>
        <taxon>Eukaryota</taxon>
        <taxon>Metazoa</taxon>
        <taxon>Spiralia</taxon>
        <taxon>Lophotrochozoa</taxon>
        <taxon>Mollusca</taxon>
        <taxon>Gastropoda</taxon>
        <taxon>Caenogastropoda</taxon>
        <taxon>Sorbeoconcha</taxon>
        <taxon>Cerithioidea</taxon>
        <taxon>Batillariidae</taxon>
        <taxon>Batillaria</taxon>
    </lineage>
</organism>
<evidence type="ECO:0000256" key="2">
    <source>
        <dbReference type="ARBA" id="ARBA00022737"/>
    </source>
</evidence>
<name>A0ABD0K1Y5_9CAEN</name>
<feature type="domain" description="C2H2-type" evidence="8">
    <location>
        <begin position="79"/>
        <end position="106"/>
    </location>
</feature>
<keyword evidence="3 6" id="KW-0863">Zinc-finger</keyword>
<feature type="domain" description="C2H2-type" evidence="8">
    <location>
        <begin position="107"/>
        <end position="137"/>
    </location>
</feature>
<evidence type="ECO:0000256" key="4">
    <source>
        <dbReference type="ARBA" id="ARBA00022833"/>
    </source>
</evidence>
<gene>
    <name evidence="9" type="ORF">BaRGS_00027494</name>
</gene>
<dbReference type="AlphaFoldDB" id="A0ABD0K1Y5"/>
<reference evidence="9 10" key="1">
    <citation type="journal article" date="2023" name="Sci. Data">
        <title>Genome assembly of the Korean intertidal mud-creeper Batillaria attramentaria.</title>
        <authorList>
            <person name="Patra A.K."/>
            <person name="Ho P.T."/>
            <person name="Jun S."/>
            <person name="Lee S.J."/>
            <person name="Kim Y."/>
            <person name="Won Y.J."/>
        </authorList>
    </citation>
    <scope>NUCLEOTIDE SEQUENCE [LARGE SCALE GENOMIC DNA]</scope>
    <source>
        <strain evidence="9">Wonlab-2016</strain>
    </source>
</reference>
<feature type="compositionally biased region" description="Polar residues" evidence="7">
    <location>
        <begin position="47"/>
        <end position="64"/>
    </location>
</feature>
<dbReference type="Gene3D" id="3.30.160.60">
    <property type="entry name" value="Classic Zinc Finger"/>
    <property type="match status" value="2"/>
</dbReference>
<evidence type="ECO:0000313" key="9">
    <source>
        <dbReference type="EMBL" id="KAK7481234.1"/>
    </source>
</evidence>
<feature type="region of interest" description="Disordered" evidence="7">
    <location>
        <begin position="47"/>
        <end position="85"/>
    </location>
</feature>
<keyword evidence="1" id="KW-0479">Metal-binding</keyword>
<proteinExistence type="predicted"/>
<keyword evidence="10" id="KW-1185">Reference proteome</keyword>
<evidence type="ECO:0000256" key="3">
    <source>
        <dbReference type="ARBA" id="ARBA00022771"/>
    </source>
</evidence>
<feature type="region of interest" description="Disordered" evidence="7">
    <location>
        <begin position="142"/>
        <end position="161"/>
    </location>
</feature>
<feature type="domain" description="C2H2-type" evidence="8">
    <location>
        <begin position="225"/>
        <end position="253"/>
    </location>
</feature>
<evidence type="ECO:0000256" key="5">
    <source>
        <dbReference type="ARBA" id="ARBA00023242"/>
    </source>
</evidence>
<evidence type="ECO:0000259" key="8">
    <source>
        <dbReference type="PROSITE" id="PS50157"/>
    </source>
</evidence>
<dbReference type="InterPro" id="IPR050527">
    <property type="entry name" value="Snail/Krueppel_Znf"/>
</dbReference>
<evidence type="ECO:0000313" key="10">
    <source>
        <dbReference type="Proteomes" id="UP001519460"/>
    </source>
</evidence>
<evidence type="ECO:0000256" key="1">
    <source>
        <dbReference type="ARBA" id="ARBA00022723"/>
    </source>
</evidence>
<dbReference type="SUPFAM" id="SSF57667">
    <property type="entry name" value="beta-beta-alpha zinc fingers"/>
    <property type="match status" value="2"/>
</dbReference>
<evidence type="ECO:0000256" key="7">
    <source>
        <dbReference type="SAM" id="MobiDB-lite"/>
    </source>
</evidence>
<comment type="caution">
    <text evidence="9">The sequence shown here is derived from an EMBL/GenBank/DDBJ whole genome shotgun (WGS) entry which is preliminary data.</text>
</comment>
<dbReference type="Proteomes" id="UP001519460">
    <property type="component" value="Unassembled WGS sequence"/>
</dbReference>